<protein>
    <recommendedName>
        <fullName evidence="2">histidine kinase</fullName>
        <ecNumber evidence="2">2.7.13.3</ecNumber>
    </recommendedName>
</protein>
<evidence type="ECO:0000259" key="11">
    <source>
        <dbReference type="PROSITE" id="PS50112"/>
    </source>
</evidence>
<sequence>MLELIKLHGGTIDVASTLGAGSTFTVTLPLGAAHLPQDRLDKSVQSRLTTTNLQSYVSEASWLLPSPEEVYTPPAAVPTSEETENVGDGEFQPGGRVLFADDNADMRAYVNRLLRQHYEIKTVADGEAALQAVKEYQPDILLTDVMMPKMDGIELLNRLRADPQTSTLPIILLSARAGEEAKIEGVKAGANDYLVKPFSARELLARVGTHLQLVRLRKKAEDAVRMERERLYGLFSQAPAAIAVLDGPQHVYTLANPLYQKVFNRTQEELLGNPFKEVFPELAGQGVYEIFDTVFATGETFVASEYPVSFSRSEHGILEQTYFNFVAHPIKDANDKVENIMIHAFEVTEQVHTRQQIKESEERFRTLAENIPNLVWMATPKGWIYWFNSRWYAYTGTTPEDMEADGWESVHDPNVLPSVRKRWEKSLASGEPFEMVFPLKGADEVFRPFLTRMMPIYDDAGMIVQWFGTSTDITEQKRLEQQKDEFIGIASHELKTPVTSLKAYTQLLERRFRKDGDARASELLHKMDGQLNRLTGLIKDLLDVTKIESGKLIFQNSTFELNALIDEIVEETQRTTLTHTIHQELSAPAMVCGDRDRLGQVLINLLTNAIKYSPQAGKILVKTAYRDKYIVTSIQDFGIGIPKERHTQVFERFFRVEGENQTTYPGLGLGLYISAEFVKRHHGSIWIESEEGKGTTVSFSLPLEHASNMVESEYKNERGRLQLDEL</sequence>
<dbReference type="InterPro" id="IPR003594">
    <property type="entry name" value="HATPase_dom"/>
</dbReference>
<dbReference type="InterPro" id="IPR000700">
    <property type="entry name" value="PAS-assoc_C"/>
</dbReference>
<dbReference type="InterPro" id="IPR035965">
    <property type="entry name" value="PAS-like_dom_sf"/>
</dbReference>
<evidence type="ECO:0000256" key="6">
    <source>
        <dbReference type="ARBA" id="ARBA00023012"/>
    </source>
</evidence>
<dbReference type="CDD" id="cd00082">
    <property type="entry name" value="HisKA"/>
    <property type="match status" value="1"/>
</dbReference>
<keyword evidence="3 8" id="KW-0597">Phosphoprotein</keyword>
<feature type="domain" description="PAS" evidence="11">
    <location>
        <begin position="360"/>
        <end position="430"/>
    </location>
</feature>
<dbReference type="SUPFAM" id="SSF55785">
    <property type="entry name" value="PYP-like sensor domain (PAS domain)"/>
    <property type="match status" value="2"/>
</dbReference>
<dbReference type="CDD" id="cd00075">
    <property type="entry name" value="HATPase"/>
    <property type="match status" value="1"/>
</dbReference>
<keyword evidence="6" id="KW-0902">Two-component regulatory system</keyword>
<evidence type="ECO:0000256" key="3">
    <source>
        <dbReference type="ARBA" id="ARBA00022553"/>
    </source>
</evidence>
<evidence type="ECO:0000259" key="9">
    <source>
        <dbReference type="PROSITE" id="PS50109"/>
    </source>
</evidence>
<dbReference type="SMART" id="SM00388">
    <property type="entry name" value="HisKA"/>
    <property type="match status" value="1"/>
</dbReference>
<dbReference type="InterPro" id="IPR013655">
    <property type="entry name" value="PAS_fold_3"/>
</dbReference>
<gene>
    <name evidence="13" type="ORF">KDW_46900</name>
</gene>
<dbReference type="InterPro" id="IPR000014">
    <property type="entry name" value="PAS"/>
</dbReference>
<dbReference type="SUPFAM" id="SSF52172">
    <property type="entry name" value="CheY-like"/>
    <property type="match status" value="1"/>
</dbReference>
<dbReference type="CDD" id="cd17574">
    <property type="entry name" value="REC_OmpR"/>
    <property type="match status" value="1"/>
</dbReference>
<dbReference type="InterPro" id="IPR005467">
    <property type="entry name" value="His_kinase_dom"/>
</dbReference>
<evidence type="ECO:0000256" key="5">
    <source>
        <dbReference type="ARBA" id="ARBA00022777"/>
    </source>
</evidence>
<accession>A0A5J4KLE1</accession>
<dbReference type="PROSITE" id="PS50110">
    <property type="entry name" value="RESPONSE_REGULATORY"/>
    <property type="match status" value="1"/>
</dbReference>
<dbReference type="Gene3D" id="3.40.50.2300">
    <property type="match status" value="1"/>
</dbReference>
<keyword evidence="14" id="KW-1185">Reference proteome</keyword>
<dbReference type="InterPro" id="IPR013656">
    <property type="entry name" value="PAS_4"/>
</dbReference>
<dbReference type="PRINTS" id="PR00344">
    <property type="entry name" value="BCTRLSENSOR"/>
</dbReference>
<dbReference type="GO" id="GO:0000155">
    <property type="term" value="F:phosphorelay sensor kinase activity"/>
    <property type="evidence" value="ECO:0007669"/>
    <property type="project" value="InterPro"/>
</dbReference>
<dbReference type="SUPFAM" id="SSF55874">
    <property type="entry name" value="ATPase domain of HSP90 chaperone/DNA topoisomerase II/histidine kinase"/>
    <property type="match status" value="2"/>
</dbReference>
<evidence type="ECO:0000256" key="7">
    <source>
        <dbReference type="ARBA" id="ARBA00023136"/>
    </source>
</evidence>
<evidence type="ECO:0000259" key="10">
    <source>
        <dbReference type="PROSITE" id="PS50110"/>
    </source>
</evidence>
<dbReference type="InterPro" id="IPR036890">
    <property type="entry name" value="HATPase_C_sf"/>
</dbReference>
<dbReference type="PANTHER" id="PTHR43547">
    <property type="entry name" value="TWO-COMPONENT HISTIDINE KINASE"/>
    <property type="match status" value="1"/>
</dbReference>
<dbReference type="InterPro" id="IPR003661">
    <property type="entry name" value="HisK_dim/P_dom"/>
</dbReference>
<dbReference type="PROSITE" id="PS50109">
    <property type="entry name" value="HIS_KIN"/>
    <property type="match status" value="1"/>
</dbReference>
<evidence type="ECO:0000313" key="13">
    <source>
        <dbReference type="EMBL" id="GER90528.1"/>
    </source>
</evidence>
<dbReference type="Pfam" id="PF00512">
    <property type="entry name" value="HisKA"/>
    <property type="match status" value="1"/>
</dbReference>
<evidence type="ECO:0000256" key="8">
    <source>
        <dbReference type="PROSITE-ProRule" id="PRU00169"/>
    </source>
</evidence>
<dbReference type="AlphaFoldDB" id="A0A5J4KLE1"/>
<dbReference type="Pfam" id="PF08447">
    <property type="entry name" value="PAS_3"/>
    <property type="match status" value="1"/>
</dbReference>
<evidence type="ECO:0000313" key="14">
    <source>
        <dbReference type="Proteomes" id="UP000326912"/>
    </source>
</evidence>
<dbReference type="SMART" id="SM00448">
    <property type="entry name" value="REC"/>
    <property type="match status" value="1"/>
</dbReference>
<comment type="catalytic activity">
    <reaction evidence="1">
        <text>ATP + protein L-histidine = ADP + protein N-phospho-L-histidine.</text>
        <dbReference type="EC" id="2.7.13.3"/>
    </reaction>
</comment>
<feature type="modified residue" description="4-aspartylphosphate" evidence="8">
    <location>
        <position position="144"/>
    </location>
</feature>
<evidence type="ECO:0000256" key="1">
    <source>
        <dbReference type="ARBA" id="ARBA00000085"/>
    </source>
</evidence>
<dbReference type="EMBL" id="BKZW01000002">
    <property type="protein sequence ID" value="GER90528.1"/>
    <property type="molecule type" value="Genomic_DNA"/>
</dbReference>
<dbReference type="FunFam" id="3.30.450.20:FF:000099">
    <property type="entry name" value="Sensory box sensor histidine kinase"/>
    <property type="match status" value="1"/>
</dbReference>
<dbReference type="Pfam" id="PF02518">
    <property type="entry name" value="HATPase_c"/>
    <property type="match status" value="1"/>
</dbReference>
<dbReference type="InterPro" id="IPR004358">
    <property type="entry name" value="Sig_transdc_His_kin-like_C"/>
</dbReference>
<reference evidence="13 14" key="1">
    <citation type="submission" date="2019-10" db="EMBL/GenBank/DDBJ databases">
        <title>Dictyobacter vulcani sp. nov., within the class Ktedonobacteria, isolated from soil of volcanic Mt. Zao.</title>
        <authorList>
            <person name="Zheng Y."/>
            <person name="Wang C.M."/>
            <person name="Sakai Y."/>
            <person name="Abe K."/>
            <person name="Yokota A."/>
            <person name="Yabe S."/>
        </authorList>
    </citation>
    <scope>NUCLEOTIDE SEQUENCE [LARGE SCALE GENOMIC DNA]</scope>
    <source>
        <strain evidence="13 14">W12</strain>
    </source>
</reference>
<proteinExistence type="predicted"/>
<dbReference type="InterPro" id="IPR036097">
    <property type="entry name" value="HisK_dim/P_sf"/>
</dbReference>
<dbReference type="Pfam" id="PF00072">
    <property type="entry name" value="Response_reg"/>
    <property type="match status" value="1"/>
</dbReference>
<name>A0A5J4KLE1_9CHLR</name>
<keyword evidence="4" id="KW-0808">Transferase</keyword>
<dbReference type="InterPro" id="IPR001789">
    <property type="entry name" value="Sig_transdc_resp-reg_receiver"/>
</dbReference>
<dbReference type="SUPFAM" id="SSF47384">
    <property type="entry name" value="Homodimeric domain of signal transducing histidine kinase"/>
    <property type="match status" value="1"/>
</dbReference>
<organism evidence="13 14">
    <name type="scientific">Dictyobacter vulcani</name>
    <dbReference type="NCBI Taxonomy" id="2607529"/>
    <lineage>
        <taxon>Bacteria</taxon>
        <taxon>Bacillati</taxon>
        <taxon>Chloroflexota</taxon>
        <taxon>Ktedonobacteria</taxon>
        <taxon>Ktedonobacterales</taxon>
        <taxon>Dictyobacteraceae</taxon>
        <taxon>Dictyobacter</taxon>
    </lineage>
</organism>
<dbReference type="EC" id="2.7.13.3" evidence="2"/>
<dbReference type="FunFam" id="1.10.287.130:FF:000001">
    <property type="entry name" value="Two-component sensor histidine kinase"/>
    <property type="match status" value="1"/>
</dbReference>
<feature type="domain" description="PAC" evidence="12">
    <location>
        <begin position="431"/>
        <end position="485"/>
    </location>
</feature>
<dbReference type="PANTHER" id="PTHR43547:SF2">
    <property type="entry name" value="HYBRID SIGNAL TRANSDUCTION HISTIDINE KINASE C"/>
    <property type="match status" value="1"/>
</dbReference>
<dbReference type="NCBIfam" id="TIGR00229">
    <property type="entry name" value="sensory_box"/>
    <property type="match status" value="1"/>
</dbReference>
<dbReference type="PROSITE" id="PS50112">
    <property type="entry name" value="PAS"/>
    <property type="match status" value="1"/>
</dbReference>
<dbReference type="Pfam" id="PF08448">
    <property type="entry name" value="PAS_4"/>
    <property type="match status" value="1"/>
</dbReference>
<feature type="domain" description="Histidine kinase" evidence="9">
    <location>
        <begin position="489"/>
        <end position="705"/>
    </location>
</feature>
<dbReference type="SMART" id="SM00387">
    <property type="entry name" value="HATPase_c"/>
    <property type="match status" value="1"/>
</dbReference>
<dbReference type="InterPro" id="IPR011006">
    <property type="entry name" value="CheY-like_superfamily"/>
</dbReference>
<dbReference type="Gene3D" id="1.10.287.130">
    <property type="match status" value="1"/>
</dbReference>
<keyword evidence="7" id="KW-0472">Membrane</keyword>
<dbReference type="RefSeq" id="WP_151758264.1">
    <property type="nucleotide sequence ID" value="NZ_BKZW01000002.1"/>
</dbReference>
<evidence type="ECO:0000256" key="4">
    <source>
        <dbReference type="ARBA" id="ARBA00022679"/>
    </source>
</evidence>
<feature type="domain" description="Response regulatory" evidence="10">
    <location>
        <begin position="96"/>
        <end position="211"/>
    </location>
</feature>
<dbReference type="SMART" id="SM00091">
    <property type="entry name" value="PAS"/>
    <property type="match status" value="2"/>
</dbReference>
<keyword evidence="5" id="KW-0418">Kinase</keyword>
<comment type="caution">
    <text evidence="13">The sequence shown here is derived from an EMBL/GenBank/DDBJ whole genome shotgun (WGS) entry which is preliminary data.</text>
</comment>
<evidence type="ECO:0000256" key="2">
    <source>
        <dbReference type="ARBA" id="ARBA00012438"/>
    </source>
</evidence>
<dbReference type="PROSITE" id="PS50113">
    <property type="entry name" value="PAC"/>
    <property type="match status" value="1"/>
</dbReference>
<dbReference type="CDD" id="cd00130">
    <property type="entry name" value="PAS"/>
    <property type="match status" value="2"/>
</dbReference>
<dbReference type="FunFam" id="3.30.565.10:FF:000006">
    <property type="entry name" value="Sensor histidine kinase WalK"/>
    <property type="match status" value="1"/>
</dbReference>
<evidence type="ECO:0000259" key="12">
    <source>
        <dbReference type="PROSITE" id="PS50113"/>
    </source>
</evidence>
<dbReference type="Proteomes" id="UP000326912">
    <property type="component" value="Unassembled WGS sequence"/>
</dbReference>
<dbReference type="Gene3D" id="3.30.565.10">
    <property type="entry name" value="Histidine kinase-like ATPase, C-terminal domain"/>
    <property type="match status" value="2"/>
</dbReference>
<dbReference type="Gene3D" id="3.30.450.20">
    <property type="entry name" value="PAS domain"/>
    <property type="match status" value="2"/>
</dbReference>